<evidence type="ECO:0000313" key="2">
    <source>
        <dbReference type="EMBL" id="KAL1529264.1"/>
    </source>
</evidence>
<evidence type="ECO:0000313" key="3">
    <source>
        <dbReference type="Proteomes" id="UP001515480"/>
    </source>
</evidence>
<sequence>MAASRLGWAALLLRVPSVSSQACAPMRVVYAPGTDLIGPSMQPDNQYGLEDGVVIRASLGFRMITAEMYGEPRWVRMRLGVWRSRDGEAWSRERTLRRSSARTDGGDAFAATWGPLFLWDAASARWALSYVSYRSGGHNFSGWTTNWDGRVRFRYAGVPHDAGLDSDFGDSGKWQEEDQTLLEPDTLGEPWPPCQGLQGTDSMYPYQLANGSWAAIVGTSHQESSWKPRRQGEGKWPVSLATAPKLAGPWTRYNPDGPPRDTPCLNLSNGHTENPIVSRLPHKGFMAIYDDLAHEFEGFGYSCSPDGVNWCRGAVLSVPGGCRTPFGLIELSAEELLRFASRVDQFGITTMDAIRAANSSLHWLFYTQTVGGWERFRFVLVERPRFELNDTAPC</sequence>
<reference evidence="2 3" key="1">
    <citation type="journal article" date="2024" name="Science">
        <title>Giant polyketide synthase enzymes in the biosynthesis of giant marine polyether toxins.</title>
        <authorList>
            <person name="Fallon T.R."/>
            <person name="Shende V.V."/>
            <person name="Wierzbicki I.H."/>
            <person name="Pendleton A.L."/>
            <person name="Watervoot N.F."/>
            <person name="Auber R.P."/>
            <person name="Gonzalez D.J."/>
            <person name="Wisecaver J.H."/>
            <person name="Moore B.S."/>
        </authorList>
    </citation>
    <scope>NUCLEOTIDE SEQUENCE [LARGE SCALE GENOMIC DNA]</scope>
    <source>
        <strain evidence="2 3">12B1</strain>
    </source>
</reference>
<comment type="caution">
    <text evidence="2">The sequence shown here is derived from an EMBL/GenBank/DDBJ whole genome shotgun (WGS) entry which is preliminary data.</text>
</comment>
<protein>
    <recommendedName>
        <fullName evidence="4">Phospholipase B-like</fullName>
    </recommendedName>
</protein>
<proteinExistence type="predicted"/>
<dbReference type="Gene3D" id="2.115.10.20">
    <property type="entry name" value="Glycosyl hydrolase domain, family 43"/>
    <property type="match status" value="1"/>
</dbReference>
<dbReference type="AlphaFoldDB" id="A0AB34K5R5"/>
<accession>A0AB34K5R5</accession>
<feature type="chain" id="PRO_5044235484" description="Phospholipase B-like" evidence="1">
    <location>
        <begin position="21"/>
        <end position="394"/>
    </location>
</feature>
<keyword evidence="1" id="KW-0732">Signal</keyword>
<evidence type="ECO:0008006" key="4">
    <source>
        <dbReference type="Google" id="ProtNLM"/>
    </source>
</evidence>
<organism evidence="2 3">
    <name type="scientific">Prymnesium parvum</name>
    <name type="common">Toxic golden alga</name>
    <dbReference type="NCBI Taxonomy" id="97485"/>
    <lineage>
        <taxon>Eukaryota</taxon>
        <taxon>Haptista</taxon>
        <taxon>Haptophyta</taxon>
        <taxon>Prymnesiophyceae</taxon>
        <taxon>Prymnesiales</taxon>
        <taxon>Prymnesiaceae</taxon>
        <taxon>Prymnesium</taxon>
    </lineage>
</organism>
<dbReference type="EMBL" id="JBGBPQ010000001">
    <property type="protein sequence ID" value="KAL1529264.1"/>
    <property type="molecule type" value="Genomic_DNA"/>
</dbReference>
<dbReference type="Proteomes" id="UP001515480">
    <property type="component" value="Unassembled WGS sequence"/>
</dbReference>
<evidence type="ECO:0000256" key="1">
    <source>
        <dbReference type="SAM" id="SignalP"/>
    </source>
</evidence>
<name>A0AB34K5R5_PRYPA</name>
<feature type="signal peptide" evidence="1">
    <location>
        <begin position="1"/>
        <end position="20"/>
    </location>
</feature>
<dbReference type="InterPro" id="IPR023296">
    <property type="entry name" value="Glyco_hydro_beta-prop_sf"/>
</dbReference>
<gene>
    <name evidence="2" type="ORF">AB1Y20_000218</name>
</gene>
<keyword evidence="3" id="KW-1185">Reference proteome</keyword>